<accession>A0A3L6ZY44</accession>
<dbReference type="OrthoDB" id="3422701at2"/>
<sequence>MGRFHSTSLRRSAGTPLSSSTTVARVSTLRETGGDAILVAGGARAILLQIANPAVGAGVAAHSDFSARPLDRLHGTLMYCYAQAYGTDADRAAVARRVNTAHGPVSDAAGAASPAYSAFDPALQLWVAATLYDTAVQIHDLVFGPLPAPAADELYREYAALGTGLQMPAELWPETRSDFRAWFDAEVDRLDVTPDAARVAAQLLTLGQAPLWLRASLPVVRLVTAGLLPPRLREPFGFRWTPRQQRRFARMLRVVRVIWPAVPRGIRFLPVRYYLRRLRG</sequence>
<dbReference type="PANTHER" id="PTHR36151:SF3">
    <property type="entry name" value="ER-BOUND OXYGENASE MPAB_MPAB'_RUBBER OXYGENASE CATALYTIC DOMAIN-CONTAINING PROTEIN"/>
    <property type="match status" value="1"/>
</dbReference>
<evidence type="ECO:0000313" key="3">
    <source>
        <dbReference type="Proteomes" id="UP000270299"/>
    </source>
</evidence>
<name>A0A3L6ZY44_9MICO</name>
<dbReference type="InterPro" id="IPR018713">
    <property type="entry name" value="MPAB/Lcp_cat_dom"/>
</dbReference>
<feature type="domain" description="ER-bound oxygenase mpaB/mpaB'/Rubber oxygenase catalytic" evidence="1">
    <location>
        <begin position="33"/>
        <end position="256"/>
    </location>
</feature>
<dbReference type="Proteomes" id="UP000270299">
    <property type="component" value="Unassembled WGS sequence"/>
</dbReference>
<organism evidence="2 3">
    <name type="scientific">Mycetocola manganoxydans</name>
    <dbReference type="NCBI Taxonomy" id="699879"/>
    <lineage>
        <taxon>Bacteria</taxon>
        <taxon>Bacillati</taxon>
        <taxon>Actinomycetota</taxon>
        <taxon>Actinomycetes</taxon>
        <taxon>Micrococcales</taxon>
        <taxon>Microbacteriaceae</taxon>
        <taxon>Mycetocola</taxon>
    </lineage>
</organism>
<keyword evidence="3" id="KW-1185">Reference proteome</keyword>
<evidence type="ECO:0000313" key="2">
    <source>
        <dbReference type="EMBL" id="RLP72052.1"/>
    </source>
</evidence>
<dbReference type="Pfam" id="PF09995">
    <property type="entry name" value="MPAB_Lcp_cat"/>
    <property type="match status" value="1"/>
</dbReference>
<dbReference type="GO" id="GO:0016491">
    <property type="term" value="F:oxidoreductase activity"/>
    <property type="evidence" value="ECO:0007669"/>
    <property type="project" value="InterPro"/>
</dbReference>
<dbReference type="AlphaFoldDB" id="A0A3L6ZY44"/>
<dbReference type="PANTHER" id="PTHR36151">
    <property type="entry name" value="BLR2777 PROTEIN"/>
    <property type="match status" value="1"/>
</dbReference>
<comment type="caution">
    <text evidence="2">The sequence shown here is derived from an EMBL/GenBank/DDBJ whole genome shotgun (WGS) entry which is preliminary data.</text>
</comment>
<proteinExistence type="predicted"/>
<gene>
    <name evidence="2" type="ORF">D9V29_06350</name>
</gene>
<evidence type="ECO:0000259" key="1">
    <source>
        <dbReference type="Pfam" id="PF09995"/>
    </source>
</evidence>
<protein>
    <submittedName>
        <fullName evidence="2">DUF2236 domain-containing protein</fullName>
    </submittedName>
</protein>
<dbReference type="EMBL" id="RCUV01000006">
    <property type="protein sequence ID" value="RLP72052.1"/>
    <property type="molecule type" value="Genomic_DNA"/>
</dbReference>
<reference evidence="2 3" key="1">
    <citation type="submission" date="2018-10" db="EMBL/GenBank/DDBJ databases">
        <authorList>
            <person name="Li J."/>
        </authorList>
    </citation>
    <scope>NUCLEOTIDE SEQUENCE [LARGE SCALE GENOMIC DNA]</scope>
    <source>
        <strain evidence="2 3">CCTCC AB209002</strain>
    </source>
</reference>